<evidence type="ECO:0000313" key="6">
    <source>
        <dbReference type="EMBL" id="CAI2363903.1"/>
    </source>
</evidence>
<evidence type="ECO:0000256" key="1">
    <source>
        <dbReference type="ARBA" id="ARBA00022723"/>
    </source>
</evidence>
<keyword evidence="2 4" id="KW-0863">Zinc-finger</keyword>
<comment type="caution">
    <text evidence="6">The sequence shown here is derived from an EMBL/GenBank/DDBJ whole genome shotgun (WGS) entry which is preliminary data.</text>
</comment>
<organism evidence="6 7">
    <name type="scientific">Euplotes crassus</name>
    <dbReference type="NCBI Taxonomy" id="5936"/>
    <lineage>
        <taxon>Eukaryota</taxon>
        <taxon>Sar</taxon>
        <taxon>Alveolata</taxon>
        <taxon>Ciliophora</taxon>
        <taxon>Intramacronucleata</taxon>
        <taxon>Spirotrichea</taxon>
        <taxon>Hypotrichia</taxon>
        <taxon>Euplotida</taxon>
        <taxon>Euplotidae</taxon>
        <taxon>Moneuplotes</taxon>
    </lineage>
</organism>
<reference evidence="6" key="1">
    <citation type="submission" date="2023-07" db="EMBL/GenBank/DDBJ databases">
        <authorList>
            <consortium name="AG Swart"/>
            <person name="Singh M."/>
            <person name="Singh A."/>
            <person name="Seah K."/>
            <person name="Emmerich C."/>
        </authorList>
    </citation>
    <scope>NUCLEOTIDE SEQUENCE</scope>
    <source>
        <strain evidence="6">DP1</strain>
    </source>
</reference>
<keyword evidence="3" id="KW-0862">Zinc</keyword>
<dbReference type="InterPro" id="IPR013083">
    <property type="entry name" value="Znf_RING/FYVE/PHD"/>
</dbReference>
<evidence type="ECO:0000256" key="2">
    <source>
        <dbReference type="ARBA" id="ARBA00022771"/>
    </source>
</evidence>
<dbReference type="SMART" id="SM00064">
    <property type="entry name" value="FYVE"/>
    <property type="match status" value="1"/>
</dbReference>
<dbReference type="AlphaFoldDB" id="A0AAD1U8H8"/>
<dbReference type="EMBL" id="CAMPGE010005056">
    <property type="protein sequence ID" value="CAI2363903.1"/>
    <property type="molecule type" value="Genomic_DNA"/>
</dbReference>
<dbReference type="PANTHER" id="PTHR39490:SF8">
    <property type="entry name" value="ZINC FINGER FYVE DOMAIN-CONTAINING PROTEIN 21"/>
    <property type="match status" value="1"/>
</dbReference>
<evidence type="ECO:0000259" key="5">
    <source>
        <dbReference type="PROSITE" id="PS50178"/>
    </source>
</evidence>
<protein>
    <recommendedName>
        <fullName evidence="5">FYVE-type domain-containing protein</fullName>
    </recommendedName>
</protein>
<dbReference type="Proteomes" id="UP001295684">
    <property type="component" value="Unassembled WGS sequence"/>
</dbReference>
<dbReference type="SUPFAM" id="SSF57903">
    <property type="entry name" value="FYVE/PHD zinc finger"/>
    <property type="match status" value="1"/>
</dbReference>
<dbReference type="InterPro" id="IPR011011">
    <property type="entry name" value="Znf_FYVE_PHD"/>
</dbReference>
<evidence type="ECO:0000313" key="7">
    <source>
        <dbReference type="Proteomes" id="UP001295684"/>
    </source>
</evidence>
<dbReference type="Pfam" id="PF01363">
    <property type="entry name" value="FYVE"/>
    <property type="match status" value="1"/>
</dbReference>
<keyword evidence="1" id="KW-0479">Metal-binding</keyword>
<accession>A0AAD1U8H8</accession>
<name>A0AAD1U8H8_EUPCR</name>
<dbReference type="PANTHER" id="PTHR39490">
    <property type="entry name" value="ARRESTIN DOMAIN-CONTAINING PROTEIN D"/>
    <property type="match status" value="1"/>
</dbReference>
<dbReference type="Gene3D" id="3.30.40.10">
    <property type="entry name" value="Zinc/RING finger domain, C3HC4 (zinc finger)"/>
    <property type="match status" value="1"/>
</dbReference>
<evidence type="ECO:0000256" key="3">
    <source>
        <dbReference type="ARBA" id="ARBA00022833"/>
    </source>
</evidence>
<dbReference type="InterPro" id="IPR052113">
    <property type="entry name" value="FYVE-type_Zinc_Finger"/>
</dbReference>
<dbReference type="GO" id="GO:0008270">
    <property type="term" value="F:zinc ion binding"/>
    <property type="evidence" value="ECO:0007669"/>
    <property type="project" value="UniProtKB-KW"/>
</dbReference>
<gene>
    <name evidence="6" type="ORF">ECRASSUSDP1_LOCUS5243</name>
</gene>
<feature type="domain" description="FYVE-type" evidence="5">
    <location>
        <begin position="268"/>
        <end position="352"/>
    </location>
</feature>
<evidence type="ECO:0000256" key="4">
    <source>
        <dbReference type="PROSITE-ProRule" id="PRU00091"/>
    </source>
</evidence>
<dbReference type="InterPro" id="IPR000306">
    <property type="entry name" value="Znf_FYVE"/>
</dbReference>
<keyword evidence="7" id="KW-1185">Reference proteome</keyword>
<dbReference type="InterPro" id="IPR017455">
    <property type="entry name" value="Znf_FYVE-rel"/>
</dbReference>
<dbReference type="PROSITE" id="PS50178">
    <property type="entry name" value="ZF_FYVE"/>
    <property type="match status" value="1"/>
</dbReference>
<proteinExistence type="predicted"/>
<sequence>MGNLPITKTGLNADPEDIIEKAKQNEEVQSTPFLERQIMWVNEGLEIIKEINNNNTSDQNRESGEEDEKGDIINDLASLNEEAKEDLPNLKLDPKTKPAESCFSFKNAEGVHNNLGFEIALKKKPSRKESLNSDCEKRKAIVNKIACFARKPSEKLSNLVPSQHNLKRSNSCEDVRIFERLHNLSEVSNLSTCSQKSFKDSDYFYQDPDQKSPIKLLDNPKRQQYQGGYSGNSSLDRINSSYGIMSPQLTLTEMTNPPPIPLQRWIPDEFSKKCMRCKREFDLFVRKHHCRRCGHLLCYSCCGEWVRIKDLFNSGLGSEQKKVLQNYYPKYNKMRKKTQKVRICTDCNNHLEKLVKL</sequence>